<dbReference type="AlphaFoldDB" id="A0A1M7LQL5"/>
<name>A0A1M7LQL5_9FIRM</name>
<evidence type="ECO:0000313" key="2">
    <source>
        <dbReference type="EMBL" id="SHM79984.1"/>
    </source>
</evidence>
<gene>
    <name evidence="2" type="ORF">SAMN02746066_03346</name>
</gene>
<dbReference type="OrthoDB" id="5291305at2"/>
<dbReference type="PANTHER" id="PTHR41786">
    <property type="entry name" value="MOTILITY ACCESSORY FACTOR MAF"/>
    <property type="match status" value="1"/>
</dbReference>
<dbReference type="PANTHER" id="PTHR41786:SF1">
    <property type="entry name" value="6-HYDROXYMETHYLPTERIN DIPHOSPHOKINASE MPTE-LIKE DOMAIN-CONTAINING PROTEIN"/>
    <property type="match status" value="1"/>
</dbReference>
<accession>A0A1M7LQL5</accession>
<evidence type="ECO:0000313" key="3">
    <source>
        <dbReference type="Proteomes" id="UP000184038"/>
    </source>
</evidence>
<sequence length="561" mass="64683">MLTRTDEILENNCLVIEMLDNIVLYFRQQNFDKGIRKFEILINKLEKLISNYDLVITKLDNYDTNYNEETLLNILNNILQTQENRDYILLSDLLELQLRPFVIKIQEWIITELDYNLLNINEEKNLQAIIKTDKDLYLQSQMEVNGKAELHCEYTASGFPTVKCFFEGKEFYFHSNNNPQFEAAIMATTWYSDDKHKYIVYGLGLGYHICQLCEIDSYIEIDVYESNLAMLQLAIVYGVLERCLLSGQVRVHYDPDHTKLATKLNEVDEDTEFAIHEPSLRIIEEANIRDRMEEYFLHYQSVKNQKGILKGNFRYNVHNYDSYVDELFPLWKDKDIYIIAAGPSLDLNYNMLKNIGENGVILATGTVYRKLMAAGIRPDYVILSDGNARVISQIAGLENETIPMLILSSAYKEFAKRYLGKKYLICQEGFSMAEEFAKEKGYKVYKTGGSVSTTALDVAISLGAKRIVFVGLDLAYPNNLVHAEGTSRRHLAADNDLKTVKDVNGDLVKTNKHLDVYRRWIEERIRTTSNGVEFIDATEGGAYINGTKLMRLEDVVNKYYS</sequence>
<protein>
    <recommendedName>
        <fullName evidence="1">6-hydroxymethylpterin diphosphokinase MptE-like domain-containing protein</fullName>
    </recommendedName>
</protein>
<dbReference type="InterPro" id="IPR002826">
    <property type="entry name" value="MptE-like"/>
</dbReference>
<proteinExistence type="predicted"/>
<feature type="domain" description="6-hydroxymethylpterin diphosphokinase MptE-like" evidence="1">
    <location>
        <begin position="318"/>
        <end position="478"/>
    </location>
</feature>
<dbReference type="STRING" id="1120996.SAMN02746066_03346"/>
<evidence type="ECO:0000259" key="1">
    <source>
        <dbReference type="Pfam" id="PF01973"/>
    </source>
</evidence>
<reference evidence="2 3" key="1">
    <citation type="submission" date="2016-11" db="EMBL/GenBank/DDBJ databases">
        <authorList>
            <person name="Jaros S."/>
            <person name="Januszkiewicz K."/>
            <person name="Wedrychowicz H."/>
        </authorList>
    </citation>
    <scope>NUCLEOTIDE SEQUENCE [LARGE SCALE GENOMIC DNA]</scope>
    <source>
        <strain evidence="2 3">DSM 15930</strain>
    </source>
</reference>
<organism evidence="2 3">
    <name type="scientific">Anaerosporobacter mobilis DSM 15930</name>
    <dbReference type="NCBI Taxonomy" id="1120996"/>
    <lineage>
        <taxon>Bacteria</taxon>
        <taxon>Bacillati</taxon>
        <taxon>Bacillota</taxon>
        <taxon>Clostridia</taxon>
        <taxon>Lachnospirales</taxon>
        <taxon>Lachnospiraceae</taxon>
        <taxon>Anaerosporobacter</taxon>
    </lineage>
</organism>
<dbReference type="Pfam" id="PF01973">
    <property type="entry name" value="MptE-like"/>
    <property type="match status" value="1"/>
</dbReference>
<dbReference type="RefSeq" id="WP_073289543.1">
    <property type="nucleotide sequence ID" value="NZ_FRCP01000017.1"/>
</dbReference>
<dbReference type="EMBL" id="FRCP01000017">
    <property type="protein sequence ID" value="SHM79984.1"/>
    <property type="molecule type" value="Genomic_DNA"/>
</dbReference>
<keyword evidence="3" id="KW-1185">Reference proteome</keyword>
<dbReference type="Proteomes" id="UP000184038">
    <property type="component" value="Unassembled WGS sequence"/>
</dbReference>